<feature type="domain" description="Polysaccharide pyruvyl transferase" evidence="1">
    <location>
        <begin position="28"/>
        <end position="295"/>
    </location>
</feature>
<name>W1Y8L9_9ZZZZ</name>
<comment type="caution">
    <text evidence="2">The sequence shown here is derived from an EMBL/GenBank/DDBJ whole genome shotgun (WGS) entry which is preliminary data.</text>
</comment>
<dbReference type="EMBL" id="AZMM01007070">
    <property type="protein sequence ID" value="ETJ38923.1"/>
    <property type="molecule type" value="Genomic_DNA"/>
</dbReference>
<dbReference type="AlphaFoldDB" id="W1Y8L9"/>
<sequence length="365" mass="42425">MYYLDLVCYKKGIEMKKNVAIVTIIAQNYGNRLQNFALQKYLQNMGVNVSTIPYNEGDFGVKWNAKYMVNEYILGKKNQAWNRFNKMINWEKNTIGKGDSKLCQKYDYFISGSDQVWNPLFDFNSEREYLTFAKPNQKISYAASIGISYIPDDFKRNFETRLKDFAFISVRETDAAKLVKDIAKRDCTVVLDPTMLLSKDEWEIIAKDAKYKISHPYIIKYFLGKRTNEYEAFIEEKAKKLNAKIIDVLDESGELNMEIGPTEFLNLFLNSEAVFTDSFHGAVFSILFQKPFVVFQRPYQEGFGKMSSRLDTLLQLTGFEEQRVSTIDDIKNINLNCKYDKANEQIEKERIIAKQFLMSALSISE</sequence>
<evidence type="ECO:0000313" key="2">
    <source>
        <dbReference type="EMBL" id="ETJ38923.1"/>
    </source>
</evidence>
<protein>
    <recommendedName>
        <fullName evidence="1">Polysaccharide pyruvyl transferase domain-containing protein</fullName>
    </recommendedName>
</protein>
<accession>W1Y8L9</accession>
<dbReference type="InterPro" id="IPR007345">
    <property type="entry name" value="Polysacch_pyruvyl_Trfase"/>
</dbReference>
<reference evidence="2" key="1">
    <citation type="submission" date="2013-12" db="EMBL/GenBank/DDBJ databases">
        <title>A Varibaculum cambriense genome reconstructed from a premature infant gut community with otherwise low bacterial novelty that shifts toward anaerobic metabolism during the third week of life.</title>
        <authorList>
            <person name="Brown C.T."/>
            <person name="Sharon I."/>
            <person name="Thomas B.C."/>
            <person name="Castelle C.J."/>
            <person name="Morowitz M.J."/>
            <person name="Banfield J.F."/>
        </authorList>
    </citation>
    <scope>NUCLEOTIDE SEQUENCE</scope>
</reference>
<organism evidence="2">
    <name type="scientific">human gut metagenome</name>
    <dbReference type="NCBI Taxonomy" id="408170"/>
    <lineage>
        <taxon>unclassified sequences</taxon>
        <taxon>metagenomes</taxon>
        <taxon>organismal metagenomes</taxon>
    </lineage>
</organism>
<gene>
    <name evidence="2" type="ORF">Q604_UNBC07070G0004</name>
</gene>
<evidence type="ECO:0000259" key="1">
    <source>
        <dbReference type="Pfam" id="PF04230"/>
    </source>
</evidence>
<dbReference type="Pfam" id="PF04230">
    <property type="entry name" value="PS_pyruv_trans"/>
    <property type="match status" value="1"/>
</dbReference>
<proteinExistence type="predicted"/>